<dbReference type="PANTHER" id="PTHR42918:SF15">
    <property type="entry name" value="LYSINE--TRNA LIGASE, CHLOROPLASTIC_MITOCHONDRIAL"/>
    <property type="match status" value="1"/>
</dbReference>
<dbReference type="GO" id="GO:0004824">
    <property type="term" value="F:lysine-tRNA ligase activity"/>
    <property type="evidence" value="ECO:0007669"/>
    <property type="project" value="UniProtKB-UniRule"/>
</dbReference>
<dbReference type="NCBIfam" id="TIGR00499">
    <property type="entry name" value="lysS_bact"/>
    <property type="match status" value="1"/>
</dbReference>
<keyword evidence="7" id="KW-0648">Protein biosynthesis</keyword>
<evidence type="ECO:0000256" key="5">
    <source>
        <dbReference type="ARBA" id="ARBA00023146"/>
    </source>
</evidence>
<dbReference type="Proteomes" id="UP000231371">
    <property type="component" value="Unassembled WGS sequence"/>
</dbReference>
<protein>
    <recommendedName>
        <fullName evidence="7">Lysine--tRNA ligase</fullName>
        <ecNumber evidence="7">6.1.1.6</ecNumber>
    </recommendedName>
    <alternativeName>
        <fullName evidence="7">Lysyl-tRNA synthetase</fullName>
        <shortName evidence="7">LysRS</shortName>
    </alternativeName>
</protein>
<feature type="binding site" evidence="7">
    <location>
        <position position="398"/>
    </location>
    <ligand>
        <name>Mg(2+)</name>
        <dbReference type="ChEBI" id="CHEBI:18420"/>
        <label>1</label>
    </ligand>
</feature>
<keyword evidence="4 7" id="KW-0067">ATP-binding</keyword>
<dbReference type="InterPro" id="IPR012340">
    <property type="entry name" value="NA-bd_OB-fold"/>
</dbReference>
<dbReference type="Pfam" id="PF00152">
    <property type="entry name" value="tRNA-synt_2"/>
    <property type="match status" value="1"/>
</dbReference>
<evidence type="ECO:0000256" key="8">
    <source>
        <dbReference type="RuleBase" id="RU000336"/>
    </source>
</evidence>
<evidence type="ECO:0000256" key="4">
    <source>
        <dbReference type="ARBA" id="ARBA00022840"/>
    </source>
</evidence>
<comment type="caution">
    <text evidence="7">Lacks conserved residue(s) required for the propagation of feature annotation.</text>
</comment>
<dbReference type="HAMAP" id="MF_00252">
    <property type="entry name" value="Lys_tRNA_synth_class2"/>
    <property type="match status" value="1"/>
</dbReference>
<comment type="caution">
    <text evidence="10">The sequence shown here is derived from an EMBL/GenBank/DDBJ whole genome shotgun (WGS) entry which is preliminary data.</text>
</comment>
<comment type="subunit">
    <text evidence="7">Homodimer.</text>
</comment>
<dbReference type="PROSITE" id="PS50862">
    <property type="entry name" value="AA_TRNA_LIGASE_II"/>
    <property type="match status" value="1"/>
</dbReference>
<reference evidence="10 11" key="1">
    <citation type="submission" date="2017-09" db="EMBL/GenBank/DDBJ databases">
        <title>Depth-based differentiation of microbial function through sediment-hosted aquifers and enrichment of novel symbionts in the deep terrestrial subsurface.</title>
        <authorList>
            <person name="Probst A.J."/>
            <person name="Ladd B."/>
            <person name="Jarett J.K."/>
            <person name="Geller-Mcgrath D.E."/>
            <person name="Sieber C.M."/>
            <person name="Emerson J.B."/>
            <person name="Anantharaman K."/>
            <person name="Thomas B.C."/>
            <person name="Malmstrom R."/>
            <person name="Stieglmeier M."/>
            <person name="Klingl A."/>
            <person name="Woyke T."/>
            <person name="Ryan C.M."/>
            <person name="Banfield J.F."/>
        </authorList>
    </citation>
    <scope>NUCLEOTIDE SEQUENCE [LARGE SCALE GENOMIC DNA]</scope>
    <source>
        <strain evidence="10">CG11_big_fil_rev_8_21_14_0_20_40_12</strain>
    </source>
</reference>
<evidence type="ECO:0000256" key="3">
    <source>
        <dbReference type="ARBA" id="ARBA00022741"/>
    </source>
</evidence>
<dbReference type="CDD" id="cd04322">
    <property type="entry name" value="LysRS_N"/>
    <property type="match status" value="1"/>
</dbReference>
<dbReference type="Gene3D" id="2.40.50.140">
    <property type="entry name" value="Nucleic acid-binding proteins"/>
    <property type="match status" value="1"/>
</dbReference>
<dbReference type="InterPro" id="IPR006195">
    <property type="entry name" value="aa-tRNA-synth_II"/>
</dbReference>
<dbReference type="GO" id="GO:0005524">
    <property type="term" value="F:ATP binding"/>
    <property type="evidence" value="ECO:0007669"/>
    <property type="project" value="UniProtKB-UniRule"/>
</dbReference>
<comment type="similarity">
    <text evidence="7">Belongs to the class-II aminoacyl-tRNA synthetase family.</text>
</comment>
<organism evidence="10 11">
    <name type="scientific">Candidatus Shapirobacteria bacterium CG11_big_fil_rev_8_21_14_0_20_40_12</name>
    <dbReference type="NCBI Taxonomy" id="1974889"/>
    <lineage>
        <taxon>Bacteria</taxon>
        <taxon>Candidatus Shapironibacteriota</taxon>
    </lineage>
</organism>
<sequence length="478" mass="54384">MSTFDDLRQAKIEKLQAIKKLGIDPYPAKFDQKQTCLQAKEKEGSVVTVAGRLRSLRGHGGSLFADLVDQSGKIQLFFSKKDVGGEKFSLLELLDLGDFIGVTGGVFKTQAGEITVKVADFSLLTKSIAPLPEKFHGLTDMEVRLRQRYLDLIMNPEVREMFIKKSKFWVAVRKFLADKGFMEVETPVLESVPGGADATPFITHHNALDTDFYLRISLELHLKRLLVGGYEKIFEIGRVFRNEGIDAEHLQDYTLLEFYWAYADYNDLMELIEEFYKYLVKETTGGLKTVYKGKEVDWSGDWPKFDYCELFKKKTGLNPVKTTGQQLFEKAVELKLKPEKNLGKGRLMDLIYKNTVRPGLIQPCFLINSPVEISPLAKRHKEISEISQRMHPMAGGTELGNGFSELNDPLDQRARFEEQQKLRDAGDSEAQTIDEDFVTALEYGMPPTAGFGMSERFFAFLMDKPIRECVFFPPMRRG</sequence>
<feature type="binding site" evidence="7">
    <location>
        <position position="398"/>
    </location>
    <ligand>
        <name>Mg(2+)</name>
        <dbReference type="ChEBI" id="CHEBI:18420"/>
        <label>2</label>
    </ligand>
</feature>
<dbReference type="InterPro" id="IPR002313">
    <property type="entry name" value="Lys-tRNA-ligase_II"/>
</dbReference>
<dbReference type="GO" id="GO:0006430">
    <property type="term" value="P:lysyl-tRNA aminoacylation"/>
    <property type="evidence" value="ECO:0007669"/>
    <property type="project" value="UniProtKB-UniRule"/>
</dbReference>
<evidence type="ECO:0000256" key="7">
    <source>
        <dbReference type="HAMAP-Rule" id="MF_00252"/>
    </source>
</evidence>
<dbReference type="InterPro" id="IPR004365">
    <property type="entry name" value="NA-bd_OB_tRNA"/>
</dbReference>
<evidence type="ECO:0000259" key="9">
    <source>
        <dbReference type="PROSITE" id="PS50862"/>
    </source>
</evidence>
<evidence type="ECO:0000256" key="6">
    <source>
        <dbReference type="ARBA" id="ARBA00048573"/>
    </source>
</evidence>
<dbReference type="InterPro" id="IPR004364">
    <property type="entry name" value="Aa-tRNA-synt_II"/>
</dbReference>
<dbReference type="GO" id="GO:0000049">
    <property type="term" value="F:tRNA binding"/>
    <property type="evidence" value="ECO:0007669"/>
    <property type="project" value="TreeGrafter"/>
</dbReference>
<evidence type="ECO:0000256" key="2">
    <source>
        <dbReference type="ARBA" id="ARBA00022723"/>
    </source>
</evidence>
<feature type="domain" description="Aminoacyl-transfer RNA synthetases class-II family profile" evidence="9">
    <location>
        <begin position="171"/>
        <end position="473"/>
    </location>
</feature>
<keyword evidence="7 8" id="KW-0460">Magnesium</keyword>
<evidence type="ECO:0000313" key="10">
    <source>
        <dbReference type="EMBL" id="PIQ70168.1"/>
    </source>
</evidence>
<dbReference type="SUPFAM" id="SSF55681">
    <property type="entry name" value="Class II aaRS and biotin synthetases"/>
    <property type="match status" value="1"/>
</dbReference>
<dbReference type="SUPFAM" id="SSF50249">
    <property type="entry name" value="Nucleic acid-binding proteins"/>
    <property type="match status" value="1"/>
</dbReference>
<dbReference type="Pfam" id="PF01336">
    <property type="entry name" value="tRNA_anti-codon"/>
    <property type="match status" value="1"/>
</dbReference>
<keyword evidence="3 7" id="KW-0547">Nucleotide-binding</keyword>
<comment type="catalytic activity">
    <reaction evidence="6 7 8">
        <text>tRNA(Lys) + L-lysine + ATP = L-lysyl-tRNA(Lys) + AMP + diphosphate</text>
        <dbReference type="Rhea" id="RHEA:20792"/>
        <dbReference type="Rhea" id="RHEA-COMP:9696"/>
        <dbReference type="Rhea" id="RHEA-COMP:9697"/>
        <dbReference type="ChEBI" id="CHEBI:30616"/>
        <dbReference type="ChEBI" id="CHEBI:32551"/>
        <dbReference type="ChEBI" id="CHEBI:33019"/>
        <dbReference type="ChEBI" id="CHEBI:78442"/>
        <dbReference type="ChEBI" id="CHEBI:78529"/>
        <dbReference type="ChEBI" id="CHEBI:456215"/>
        <dbReference type="EC" id="6.1.1.6"/>
    </reaction>
</comment>
<keyword evidence="5 7" id="KW-0030">Aminoacyl-tRNA synthetase</keyword>
<accession>A0A2H0KFX5</accession>
<gene>
    <name evidence="7 10" type="primary">lysS</name>
    <name evidence="10" type="ORF">COV89_01915</name>
</gene>
<comment type="subcellular location">
    <subcellularLocation>
        <location evidence="7">Cytoplasm</location>
    </subcellularLocation>
</comment>
<name>A0A2H0KFX5_9BACT</name>
<dbReference type="InterPro" id="IPR044136">
    <property type="entry name" value="Lys-tRNA-ligase_II_N"/>
</dbReference>
<comment type="cofactor">
    <cofactor evidence="7 8">
        <name>Mg(2+)</name>
        <dbReference type="ChEBI" id="CHEBI:18420"/>
    </cofactor>
    <text evidence="7 8">Binds 3 Mg(2+) ions per subunit.</text>
</comment>
<dbReference type="AlphaFoldDB" id="A0A2H0KFX5"/>
<dbReference type="EMBL" id="PCVI01000029">
    <property type="protein sequence ID" value="PIQ70168.1"/>
    <property type="molecule type" value="Genomic_DNA"/>
</dbReference>
<dbReference type="NCBIfam" id="NF001756">
    <property type="entry name" value="PRK00484.1"/>
    <property type="match status" value="1"/>
</dbReference>
<dbReference type="InterPro" id="IPR045864">
    <property type="entry name" value="aa-tRNA-synth_II/BPL/LPL"/>
</dbReference>
<dbReference type="EC" id="6.1.1.6" evidence="7"/>
<dbReference type="PRINTS" id="PR00982">
    <property type="entry name" value="TRNASYNTHLYS"/>
</dbReference>
<keyword evidence="2 7" id="KW-0479">Metal-binding</keyword>
<dbReference type="InterPro" id="IPR018149">
    <property type="entry name" value="Lys-tRNA-synth_II_C"/>
</dbReference>
<keyword evidence="1 7" id="KW-0436">Ligase</keyword>
<dbReference type="PANTHER" id="PTHR42918">
    <property type="entry name" value="LYSYL-TRNA SYNTHETASE"/>
    <property type="match status" value="1"/>
</dbReference>
<keyword evidence="7" id="KW-0963">Cytoplasm</keyword>
<dbReference type="Gene3D" id="3.30.930.10">
    <property type="entry name" value="Bira Bifunctional Protein, Domain 2"/>
    <property type="match status" value="1"/>
</dbReference>
<evidence type="ECO:0000256" key="1">
    <source>
        <dbReference type="ARBA" id="ARBA00022598"/>
    </source>
</evidence>
<dbReference type="GO" id="GO:0000287">
    <property type="term" value="F:magnesium ion binding"/>
    <property type="evidence" value="ECO:0007669"/>
    <property type="project" value="UniProtKB-UniRule"/>
</dbReference>
<evidence type="ECO:0000313" key="11">
    <source>
        <dbReference type="Proteomes" id="UP000231371"/>
    </source>
</evidence>
<proteinExistence type="inferred from homology"/>
<dbReference type="GO" id="GO:0005829">
    <property type="term" value="C:cytosol"/>
    <property type="evidence" value="ECO:0007669"/>
    <property type="project" value="TreeGrafter"/>
</dbReference>